<dbReference type="CDD" id="cd18042">
    <property type="entry name" value="DEXXQc_SETX"/>
    <property type="match status" value="1"/>
</dbReference>
<evidence type="ECO:0000256" key="6">
    <source>
        <dbReference type="SAM" id="Coils"/>
    </source>
</evidence>
<evidence type="ECO:0000256" key="2">
    <source>
        <dbReference type="ARBA" id="ARBA00022741"/>
    </source>
</evidence>
<dbReference type="Proteomes" id="UP000218811">
    <property type="component" value="Unassembled WGS sequence"/>
</dbReference>
<feature type="compositionally biased region" description="Polar residues" evidence="7">
    <location>
        <begin position="1884"/>
        <end position="1893"/>
    </location>
</feature>
<dbReference type="GO" id="GO:0004386">
    <property type="term" value="F:helicase activity"/>
    <property type="evidence" value="ECO:0007669"/>
    <property type="project" value="UniProtKB-KW"/>
</dbReference>
<sequence length="1930" mass="215799">MASRQPSESEIDTALKELHDTPVATPSDGTLSLLTNYLLGSPVSGSSAPLAQKFDHWLCSRSTPTIRETAKFLIRLHAYNSPRVDVWRQQFRKCLSSCCQCVRALQEAKINTRHNYFGAFSDSALQPFYSSFDNWELEGVVEGLEKSQVLSPPSSRKLTDAPPALAFHVFCNLHILQDTRILEVLHARTPTSPISSWPADYPPPGLLHCLLHRDASVREWACTQIAHCTASPMHKNDFLPPYRNALETIASMVLSRADDPATASNAIPYTRDMSAKWSAYNHVLQFVPEAYFRPSAAFGLDLRQIVIGHLHDTSTHFAEVLRCFPLIISRLGSELWEGEGPEYPLLVLNSIKDNSRYLEILQSLVDAPRSNWLLRWVEPFLKTVGRTPGFKDVLSTMVHFLCEELQHERFKGVRPAAMTIAARILIALFVQIEKESPSYDQNLVQEIIDVHGSVFVSVAFAREYTGERWSEPRSTSRKLIRHLLAVDVKAVYSAVISLSHPSKPLVTTTCKVHEQLWKETYDTIQPGDSDAVALVVSTLSAIAHVDELKESAFAERLGHVQYGRAYRSLLSTINRTLKILHAGFSDAISRYLDLSPVSVIVDLLRKKDIVREIMILMLSPIETIQESAQALAGSAFDVEVRPDCLRALLEKHPDAALEGIFRYLETYVQFADGVPEACSLSKALARCLTDIIDVFCSSPDGLLLNQQFLQQEGVGSNVPSRLPQWWNLMTRSLAVIFLKTPKWAVYFDNADMILWMRDALIFGRDMLAQRRVIESGALAHSQQALSNRKLSRVGKKMVDDLQPVLQELTRWLRLTDEELLHQSFSLLESLLACFRQTGVSPDQDALSKLQKYIDSARKRDPLRPQTKLDSARLARLQNTISAFDENDKVEVTPDITPDQREKTAPERREAVDLKGKRPVGVTSRKPSPPEQRLPQIFKRPPPKFSLTSYFSADDKKKLEVNSSVPQFTRKPQAVTAGSVNAYEGGSSNRGTSPTLGSSSEGDNSEADESATLASLSKLQRSPKSKRPTERRQVMMLDAPLKGWNPAAHRRNKREDARRTQMRLKPDISGLHRTLLSWNYDHSGPHPPGDPLRLMPVPDKFTDANHFCRVFEPLLLLECWTQLIESKEDTPQSYDCRVASRQFVDDWVDLDIAINEGVPKDWTLSDADVVLLRHPTNKKSVLGKAQSCKWTHFGLQATIRCLARGSDPGLQVNSTWFLSKVMSLTTLHREFAALMALPYYDLCDTILQAKLTSPSVPDSSEVSRTMSSYKVNEPQAKAILYSLNGQGLTLVQGPPGTGKTSTICGLVHACLLRRPRPTTTIHVGRNSGPADKEPVKKILLCAPSNAAIDEIVSRLKDGVSGAGRQATCPKVVRVGTVNSMNINIRDVSLEHLIEQKINADTDTVNSKDASTEIARLRAELETVKSMRQQKLDEISTIQHNTSKALALEEEIRKSNKQKATLIHQLDKLKDKQRSDSRTMDATRRRFRAEVLQEADVICSTLSGAAYEYLEQFDFELIVIDEAAQAIELSSLIPLKYRCTRCVMVGDPKQLPPTVKSQQACNLGYDQSLFLRLQRQRPDAVHLLSIQYRMHPDISRVPSRLFYMGKLEDGPDVLTKTMRPWHSNSKLGTYRFFNVLSGQEESGSGNSHSFINRAECQIAVALYNRLRRGFAPFDFDFKVGVISMYRGQIIELRRAFGQQFGPEITATVDFNTVDGFQGQEKDVIILSCVRAGPGVQSVGFLKDVRRMNVAITRAKASLFVLGHAPTLGRSDETWREVIADARERAALVDVDITYFTTPLKVAKTKPTPSVAKQPSPQPSTNLSLPSNLATPRELKESRREVRPESSKMANKELVGGLPKDDVGHDKTDQVTTGTKRSAPDGEGNESHQGAETSRGLNGAKPKPPPKKRAKAAPTLFIPKKVRSETCLRRCRY</sequence>
<evidence type="ECO:0000256" key="3">
    <source>
        <dbReference type="ARBA" id="ARBA00022801"/>
    </source>
</evidence>
<evidence type="ECO:0000256" key="4">
    <source>
        <dbReference type="ARBA" id="ARBA00022806"/>
    </source>
</evidence>
<dbReference type="InterPro" id="IPR027417">
    <property type="entry name" value="P-loop_NTPase"/>
</dbReference>
<feature type="region of interest" description="Disordered" evidence="7">
    <location>
        <begin position="969"/>
        <end position="1059"/>
    </location>
</feature>
<dbReference type="EMBL" id="KB468053">
    <property type="protein sequence ID" value="PCH40128.1"/>
    <property type="molecule type" value="Genomic_DNA"/>
</dbReference>
<name>A0A2H3JQU7_WOLCO</name>
<dbReference type="Pfam" id="PF13086">
    <property type="entry name" value="AAA_11"/>
    <property type="match status" value="1"/>
</dbReference>
<evidence type="ECO:0000259" key="11">
    <source>
        <dbReference type="Pfam" id="PF23576"/>
    </source>
</evidence>
<dbReference type="GO" id="GO:0016604">
    <property type="term" value="C:nuclear body"/>
    <property type="evidence" value="ECO:0007669"/>
    <property type="project" value="TreeGrafter"/>
</dbReference>
<feature type="domain" description="DNA2/NAM7 helicase-like C-terminal" evidence="10">
    <location>
        <begin position="1563"/>
        <end position="1762"/>
    </location>
</feature>
<dbReference type="FunFam" id="3.40.50.300:FF:000326">
    <property type="entry name" value="P-loop containing nucleoside triphosphate hydrolase"/>
    <property type="match status" value="1"/>
</dbReference>
<dbReference type="InterPro" id="IPR047187">
    <property type="entry name" value="SF1_C_Upf1"/>
</dbReference>
<keyword evidence="5" id="KW-0067">ATP-binding</keyword>
<comment type="similarity">
    <text evidence="1">Belongs to the DNA2/NAM7 helicase family.</text>
</comment>
<dbReference type="SUPFAM" id="SSF52540">
    <property type="entry name" value="P-loop containing nucleoside triphosphate hydrolases"/>
    <property type="match status" value="1"/>
</dbReference>
<evidence type="ECO:0000313" key="13">
    <source>
        <dbReference type="Proteomes" id="UP000218811"/>
    </source>
</evidence>
<dbReference type="GO" id="GO:0006369">
    <property type="term" value="P:termination of RNA polymerase II transcription"/>
    <property type="evidence" value="ECO:0007669"/>
    <property type="project" value="TreeGrafter"/>
</dbReference>
<dbReference type="InterPro" id="IPR041679">
    <property type="entry name" value="DNA2/NAM7-like_C"/>
</dbReference>
<feature type="domain" description="Helicase Sen1 N-terminal" evidence="8">
    <location>
        <begin position="87"/>
        <end position="825"/>
    </location>
</feature>
<accession>A0A2H3JQU7</accession>
<feature type="domain" description="Helicase SEN1 beta-barrel" evidence="11">
    <location>
        <begin position="1130"/>
        <end position="1220"/>
    </location>
</feature>
<evidence type="ECO:0000259" key="9">
    <source>
        <dbReference type="Pfam" id="PF13086"/>
    </source>
</evidence>
<dbReference type="InterPro" id="IPR016024">
    <property type="entry name" value="ARM-type_fold"/>
</dbReference>
<keyword evidence="13" id="KW-1185">Reference proteome</keyword>
<feature type="domain" description="DNA2/NAM7 helicase helicase" evidence="9">
    <location>
        <begin position="1270"/>
        <end position="1556"/>
    </location>
</feature>
<keyword evidence="6" id="KW-0175">Coiled coil</keyword>
<organism evidence="12 13">
    <name type="scientific">Wolfiporia cocos (strain MD-104)</name>
    <name type="common">Brown rot fungus</name>
    <dbReference type="NCBI Taxonomy" id="742152"/>
    <lineage>
        <taxon>Eukaryota</taxon>
        <taxon>Fungi</taxon>
        <taxon>Dikarya</taxon>
        <taxon>Basidiomycota</taxon>
        <taxon>Agaricomycotina</taxon>
        <taxon>Agaricomycetes</taxon>
        <taxon>Polyporales</taxon>
        <taxon>Phaeolaceae</taxon>
        <taxon>Wolfiporia</taxon>
    </lineage>
</organism>
<dbReference type="OMA" id="TYRFFNV"/>
<gene>
    <name evidence="12" type="ORF">WOLCODRAFT_98332</name>
</gene>
<dbReference type="InterPro" id="IPR056474">
    <property type="entry name" value="SEN1_barrel"/>
</dbReference>
<feature type="compositionally biased region" description="Basic and acidic residues" evidence="7">
    <location>
        <begin position="1856"/>
        <end position="1866"/>
    </location>
</feature>
<dbReference type="STRING" id="742152.A0A2H3JQU7"/>
<dbReference type="GO" id="GO:0001147">
    <property type="term" value="F:transcription termination site sequence-specific DNA binding"/>
    <property type="evidence" value="ECO:0007669"/>
    <property type="project" value="TreeGrafter"/>
</dbReference>
<evidence type="ECO:0000256" key="1">
    <source>
        <dbReference type="ARBA" id="ARBA00007913"/>
    </source>
</evidence>
<dbReference type="Pfam" id="PF23576">
    <property type="entry name" value="SEN1_barrel"/>
    <property type="match status" value="1"/>
</dbReference>
<feature type="region of interest" description="Disordered" evidence="7">
    <location>
        <begin position="885"/>
        <end position="950"/>
    </location>
</feature>
<proteinExistence type="inferred from homology"/>
<feature type="compositionally biased region" description="Polar residues" evidence="7">
    <location>
        <begin position="985"/>
        <end position="1001"/>
    </location>
</feature>
<protein>
    <submittedName>
        <fullName evidence="12">Helicase sen1</fullName>
    </submittedName>
</protein>
<dbReference type="InterPro" id="IPR024481">
    <property type="entry name" value="Helicase_Sen1_N"/>
</dbReference>
<keyword evidence="3" id="KW-0378">Hydrolase</keyword>
<evidence type="ECO:0000259" key="8">
    <source>
        <dbReference type="Pfam" id="PF12726"/>
    </source>
</evidence>
<dbReference type="SUPFAM" id="SSF48371">
    <property type="entry name" value="ARM repeat"/>
    <property type="match status" value="1"/>
</dbReference>
<dbReference type="Pfam" id="PF12726">
    <property type="entry name" value="SEN1_N"/>
    <property type="match status" value="1"/>
</dbReference>
<feature type="compositionally biased region" description="Basic and acidic residues" evidence="7">
    <location>
        <begin position="1830"/>
        <end position="1843"/>
    </location>
</feature>
<dbReference type="InterPro" id="IPR041677">
    <property type="entry name" value="DNA2/NAM7_AAA_11"/>
</dbReference>
<dbReference type="PANTHER" id="PTHR10887:SF495">
    <property type="entry name" value="HELICASE SENATAXIN ISOFORM X1-RELATED"/>
    <property type="match status" value="1"/>
</dbReference>
<feature type="compositionally biased region" description="Basic and acidic residues" evidence="7">
    <location>
        <begin position="885"/>
        <end position="915"/>
    </location>
</feature>
<dbReference type="PANTHER" id="PTHR10887">
    <property type="entry name" value="DNA2/NAM7 HELICASE FAMILY"/>
    <property type="match status" value="1"/>
</dbReference>
<evidence type="ECO:0000259" key="10">
    <source>
        <dbReference type="Pfam" id="PF13087"/>
    </source>
</evidence>
<dbReference type="Pfam" id="PF13087">
    <property type="entry name" value="AAA_12"/>
    <property type="match status" value="1"/>
</dbReference>
<feature type="region of interest" description="Disordered" evidence="7">
    <location>
        <begin position="1801"/>
        <end position="1914"/>
    </location>
</feature>
<reference evidence="12 13" key="1">
    <citation type="journal article" date="2012" name="Science">
        <title>The Paleozoic origin of enzymatic lignin decomposition reconstructed from 31 fungal genomes.</title>
        <authorList>
            <person name="Floudas D."/>
            <person name="Binder M."/>
            <person name="Riley R."/>
            <person name="Barry K."/>
            <person name="Blanchette R.A."/>
            <person name="Henrissat B."/>
            <person name="Martinez A.T."/>
            <person name="Otillar R."/>
            <person name="Spatafora J.W."/>
            <person name="Yadav J.S."/>
            <person name="Aerts A."/>
            <person name="Benoit I."/>
            <person name="Boyd A."/>
            <person name="Carlson A."/>
            <person name="Copeland A."/>
            <person name="Coutinho P.M."/>
            <person name="de Vries R.P."/>
            <person name="Ferreira P."/>
            <person name="Findley K."/>
            <person name="Foster B."/>
            <person name="Gaskell J."/>
            <person name="Glotzer D."/>
            <person name="Gorecki P."/>
            <person name="Heitman J."/>
            <person name="Hesse C."/>
            <person name="Hori C."/>
            <person name="Igarashi K."/>
            <person name="Jurgens J.A."/>
            <person name="Kallen N."/>
            <person name="Kersten P."/>
            <person name="Kohler A."/>
            <person name="Kuees U."/>
            <person name="Kumar T.K.A."/>
            <person name="Kuo A."/>
            <person name="LaButti K."/>
            <person name="Larrondo L.F."/>
            <person name="Lindquist E."/>
            <person name="Ling A."/>
            <person name="Lombard V."/>
            <person name="Lucas S."/>
            <person name="Lundell T."/>
            <person name="Martin R."/>
            <person name="McLaughlin D.J."/>
            <person name="Morgenstern I."/>
            <person name="Morin E."/>
            <person name="Murat C."/>
            <person name="Nagy L.G."/>
            <person name="Nolan M."/>
            <person name="Ohm R.A."/>
            <person name="Patyshakuliyeva A."/>
            <person name="Rokas A."/>
            <person name="Ruiz-Duenas F.J."/>
            <person name="Sabat G."/>
            <person name="Salamov A."/>
            <person name="Samejima M."/>
            <person name="Schmutz J."/>
            <person name="Slot J.C."/>
            <person name="St John F."/>
            <person name="Stenlid J."/>
            <person name="Sun H."/>
            <person name="Sun S."/>
            <person name="Syed K."/>
            <person name="Tsang A."/>
            <person name="Wiebenga A."/>
            <person name="Young D."/>
            <person name="Pisabarro A."/>
            <person name="Eastwood D.C."/>
            <person name="Martin F."/>
            <person name="Cullen D."/>
            <person name="Grigoriev I.V."/>
            <person name="Hibbett D.S."/>
        </authorList>
    </citation>
    <scope>NUCLEOTIDE SEQUENCE [LARGE SCALE GENOMIC DNA]</scope>
    <source>
        <strain evidence="12 13">MD-104</strain>
    </source>
</reference>
<dbReference type="InterPro" id="IPR045055">
    <property type="entry name" value="DNA2/NAM7-like"/>
</dbReference>
<evidence type="ECO:0000256" key="5">
    <source>
        <dbReference type="ARBA" id="ARBA00022840"/>
    </source>
</evidence>
<dbReference type="CDD" id="cd18808">
    <property type="entry name" value="SF1_C_Upf1"/>
    <property type="match status" value="1"/>
</dbReference>
<evidence type="ECO:0000313" key="12">
    <source>
        <dbReference type="EMBL" id="PCH40128.1"/>
    </source>
</evidence>
<keyword evidence="4 12" id="KW-0347">Helicase</keyword>
<keyword evidence="2" id="KW-0547">Nucleotide-binding</keyword>
<feature type="compositionally biased region" description="Polar residues" evidence="7">
    <location>
        <begin position="1804"/>
        <end position="1827"/>
    </location>
</feature>
<dbReference type="GO" id="GO:0005694">
    <property type="term" value="C:chromosome"/>
    <property type="evidence" value="ECO:0007669"/>
    <property type="project" value="UniProtKB-ARBA"/>
</dbReference>
<evidence type="ECO:0000256" key="7">
    <source>
        <dbReference type="SAM" id="MobiDB-lite"/>
    </source>
</evidence>
<dbReference type="OrthoDB" id="6513042at2759"/>
<dbReference type="Gene3D" id="3.40.50.300">
    <property type="entry name" value="P-loop containing nucleotide triphosphate hydrolases"/>
    <property type="match status" value="2"/>
</dbReference>
<dbReference type="GO" id="GO:0005524">
    <property type="term" value="F:ATP binding"/>
    <property type="evidence" value="ECO:0007669"/>
    <property type="project" value="UniProtKB-KW"/>
</dbReference>
<dbReference type="GO" id="GO:0016787">
    <property type="term" value="F:hydrolase activity"/>
    <property type="evidence" value="ECO:0007669"/>
    <property type="project" value="UniProtKB-KW"/>
</dbReference>
<feature type="coiled-coil region" evidence="6">
    <location>
        <begin position="1405"/>
        <end position="1470"/>
    </location>
</feature>